<dbReference type="OrthoDB" id="3210131at2"/>
<reference evidence="6" key="2">
    <citation type="submission" date="2015-05" db="EMBL/GenBank/DDBJ databases">
        <title>Complete genome sequence of Corynebacterium testudinoris DSM 44614, recovered from necrotic lesions in the mouth of a tortoise.</title>
        <authorList>
            <person name="Ruckert C."/>
            <person name="Albersmeier A."/>
            <person name="Winkler A."/>
            <person name="Tauch A."/>
        </authorList>
    </citation>
    <scope>NUCLEOTIDE SEQUENCE [LARGE SCALE GENOMIC DNA]</scope>
    <source>
        <strain evidence="6">DSM 44614</strain>
    </source>
</reference>
<dbReference type="SUPFAM" id="SSF46785">
    <property type="entry name" value="Winged helix' DNA-binding domain"/>
    <property type="match status" value="1"/>
</dbReference>
<dbReference type="PROSITE" id="PS50949">
    <property type="entry name" value="HTH_GNTR"/>
    <property type="match status" value="1"/>
</dbReference>
<dbReference type="SMART" id="SM00345">
    <property type="entry name" value="HTH_GNTR"/>
    <property type="match status" value="1"/>
</dbReference>
<keyword evidence="1" id="KW-0805">Transcription regulation</keyword>
<organism evidence="5 6">
    <name type="scientific">Corynebacterium testudinoris</name>
    <dbReference type="NCBI Taxonomy" id="136857"/>
    <lineage>
        <taxon>Bacteria</taxon>
        <taxon>Bacillati</taxon>
        <taxon>Actinomycetota</taxon>
        <taxon>Actinomycetes</taxon>
        <taxon>Mycobacteriales</taxon>
        <taxon>Corynebacteriaceae</taxon>
        <taxon>Corynebacterium</taxon>
    </lineage>
</organism>
<dbReference type="STRING" id="136857.CTEST_09675"/>
<dbReference type="InterPro" id="IPR036388">
    <property type="entry name" value="WH-like_DNA-bd_sf"/>
</dbReference>
<dbReference type="GO" id="GO:0045892">
    <property type="term" value="P:negative regulation of DNA-templated transcription"/>
    <property type="evidence" value="ECO:0007669"/>
    <property type="project" value="TreeGrafter"/>
</dbReference>
<sequence length="255" mass="28038">MGPSKKAQQSTQRYELITSHLRQSIEDGTLSPGDELPSEAELCQQFDSSRGPVRQAMALLRAEGLISTGRGRRSTVLTSAPANSFESLLSLTVWAEDMEPEISQRTLWVGRSSANERIARQLQVDVGSQVVGIKRLRLLNNEPLAIEHLNFPLDIGRPLLDFDTDNSSVHRELARLGVGFESANRSMSATLATAEDAELLDIPEGAPIMKVELLAASKQGRTLEYAEYRVIGEGFVLHVNNVRGTPTPAWFSREA</sequence>
<dbReference type="Gene3D" id="1.10.10.10">
    <property type="entry name" value="Winged helix-like DNA-binding domain superfamily/Winged helix DNA-binding domain"/>
    <property type="match status" value="1"/>
</dbReference>
<dbReference type="InterPro" id="IPR028978">
    <property type="entry name" value="Chorismate_lyase_/UTRA_dom_sf"/>
</dbReference>
<dbReference type="GO" id="GO:0003677">
    <property type="term" value="F:DNA binding"/>
    <property type="evidence" value="ECO:0007669"/>
    <property type="project" value="UniProtKB-KW"/>
</dbReference>
<dbReference type="Gene3D" id="3.40.1410.10">
    <property type="entry name" value="Chorismate lyase-like"/>
    <property type="match status" value="1"/>
</dbReference>
<gene>
    <name evidence="5" type="ORF">CTEST_09675</name>
</gene>
<dbReference type="PANTHER" id="PTHR44846:SF1">
    <property type="entry name" value="MANNOSYL-D-GLYCERATE TRANSPORT_METABOLISM SYSTEM REPRESSOR MNGR-RELATED"/>
    <property type="match status" value="1"/>
</dbReference>
<feature type="domain" description="HTH gntR-type" evidence="4">
    <location>
        <begin position="11"/>
        <end position="80"/>
    </location>
</feature>
<dbReference type="Pfam" id="PF00392">
    <property type="entry name" value="GntR"/>
    <property type="match status" value="1"/>
</dbReference>
<proteinExistence type="predicted"/>
<name>A0A0G3H9C9_9CORY</name>
<dbReference type="AlphaFoldDB" id="A0A0G3H9C9"/>
<dbReference type="InterPro" id="IPR000524">
    <property type="entry name" value="Tscrpt_reg_HTH_GntR"/>
</dbReference>
<dbReference type="CDD" id="cd07377">
    <property type="entry name" value="WHTH_GntR"/>
    <property type="match status" value="1"/>
</dbReference>
<dbReference type="RefSeq" id="WP_047253548.1">
    <property type="nucleotide sequence ID" value="NZ_CP011545.1"/>
</dbReference>
<evidence type="ECO:0000259" key="4">
    <source>
        <dbReference type="PROSITE" id="PS50949"/>
    </source>
</evidence>
<dbReference type="KEGG" id="cted:CTEST_09675"/>
<reference evidence="5 6" key="1">
    <citation type="journal article" date="2015" name="Genome Announc.">
        <title>Complete Genome Sequence of the Type Strain Corynebacterium testudinoris DSM 44614, Recovered from Necrotic Lesions in the Mouth of a Tortoise.</title>
        <authorList>
            <person name="Ruckert C."/>
            <person name="Kriete M."/>
            <person name="Jaenicke S."/>
            <person name="Winkler A."/>
            <person name="Tauch A."/>
        </authorList>
    </citation>
    <scope>NUCLEOTIDE SEQUENCE [LARGE SCALE GENOMIC DNA]</scope>
    <source>
        <strain evidence="5 6">DSM 44614</strain>
    </source>
</reference>
<dbReference type="Pfam" id="PF07702">
    <property type="entry name" value="UTRA"/>
    <property type="match status" value="1"/>
</dbReference>
<keyword evidence="2" id="KW-0238">DNA-binding</keyword>
<dbReference type="PRINTS" id="PR00035">
    <property type="entry name" value="HTHGNTR"/>
</dbReference>
<dbReference type="InterPro" id="IPR050679">
    <property type="entry name" value="Bact_HTH_transcr_reg"/>
</dbReference>
<dbReference type="PANTHER" id="PTHR44846">
    <property type="entry name" value="MANNOSYL-D-GLYCERATE TRANSPORT/METABOLISM SYSTEM REPRESSOR MNGR-RELATED"/>
    <property type="match status" value="1"/>
</dbReference>
<evidence type="ECO:0000256" key="1">
    <source>
        <dbReference type="ARBA" id="ARBA00023015"/>
    </source>
</evidence>
<keyword evidence="3" id="KW-0804">Transcription</keyword>
<dbReference type="InterPro" id="IPR036390">
    <property type="entry name" value="WH_DNA-bd_sf"/>
</dbReference>
<dbReference type="SUPFAM" id="SSF64288">
    <property type="entry name" value="Chorismate lyase-like"/>
    <property type="match status" value="1"/>
</dbReference>
<dbReference type="InterPro" id="IPR011663">
    <property type="entry name" value="UTRA"/>
</dbReference>
<evidence type="ECO:0000313" key="6">
    <source>
        <dbReference type="Proteomes" id="UP000035540"/>
    </source>
</evidence>
<accession>A0A0G3H9C9</accession>
<keyword evidence="6" id="KW-1185">Reference proteome</keyword>
<dbReference type="Proteomes" id="UP000035540">
    <property type="component" value="Chromosome"/>
</dbReference>
<dbReference type="EMBL" id="CP011545">
    <property type="protein sequence ID" value="AKK09360.1"/>
    <property type="molecule type" value="Genomic_DNA"/>
</dbReference>
<dbReference type="GO" id="GO:0003700">
    <property type="term" value="F:DNA-binding transcription factor activity"/>
    <property type="evidence" value="ECO:0007669"/>
    <property type="project" value="InterPro"/>
</dbReference>
<evidence type="ECO:0000313" key="5">
    <source>
        <dbReference type="EMBL" id="AKK09360.1"/>
    </source>
</evidence>
<dbReference type="PATRIC" id="fig|136857.5.peg.1920"/>
<evidence type="ECO:0000256" key="3">
    <source>
        <dbReference type="ARBA" id="ARBA00023163"/>
    </source>
</evidence>
<evidence type="ECO:0000256" key="2">
    <source>
        <dbReference type="ARBA" id="ARBA00023125"/>
    </source>
</evidence>
<protein>
    <submittedName>
        <fullName evidence="5">Transcriptional regulator</fullName>
    </submittedName>
</protein>
<dbReference type="SMART" id="SM00866">
    <property type="entry name" value="UTRA"/>
    <property type="match status" value="1"/>
</dbReference>